<evidence type="ECO:0000313" key="4">
    <source>
        <dbReference type="Proteomes" id="UP000887226"/>
    </source>
</evidence>
<evidence type="ECO:0000313" key="3">
    <source>
        <dbReference type="EMBL" id="KAG9240132.1"/>
    </source>
</evidence>
<organism evidence="3 4">
    <name type="scientific">Calycina marina</name>
    <dbReference type="NCBI Taxonomy" id="1763456"/>
    <lineage>
        <taxon>Eukaryota</taxon>
        <taxon>Fungi</taxon>
        <taxon>Dikarya</taxon>
        <taxon>Ascomycota</taxon>
        <taxon>Pezizomycotina</taxon>
        <taxon>Leotiomycetes</taxon>
        <taxon>Helotiales</taxon>
        <taxon>Pezizellaceae</taxon>
        <taxon>Calycina</taxon>
    </lineage>
</organism>
<evidence type="ECO:0000256" key="1">
    <source>
        <dbReference type="SAM" id="MobiDB-lite"/>
    </source>
</evidence>
<feature type="compositionally biased region" description="Low complexity" evidence="1">
    <location>
        <begin position="835"/>
        <end position="844"/>
    </location>
</feature>
<dbReference type="Pfam" id="PF08639">
    <property type="entry name" value="Sld3_STD"/>
    <property type="match status" value="1"/>
</dbReference>
<comment type="caution">
    <text evidence="3">The sequence shown here is derived from an EMBL/GenBank/DDBJ whole genome shotgun (WGS) entry which is preliminary data.</text>
</comment>
<feature type="region of interest" description="Disordered" evidence="1">
    <location>
        <begin position="826"/>
        <end position="897"/>
    </location>
</feature>
<dbReference type="OrthoDB" id="5395343at2759"/>
<feature type="region of interest" description="Disordered" evidence="1">
    <location>
        <begin position="338"/>
        <end position="359"/>
    </location>
</feature>
<feature type="region of interest" description="Disordered" evidence="1">
    <location>
        <begin position="595"/>
        <end position="622"/>
    </location>
</feature>
<dbReference type="InterPro" id="IPR042511">
    <property type="entry name" value="Sld3"/>
</dbReference>
<proteinExistence type="predicted"/>
<dbReference type="PANTHER" id="PTHR28067">
    <property type="entry name" value="DNA REPLICATION REGULATOR SLD3"/>
    <property type="match status" value="1"/>
</dbReference>
<feature type="domain" description="DNA replication regulator Sld3 C-terminal" evidence="2">
    <location>
        <begin position="257"/>
        <end position="778"/>
    </location>
</feature>
<dbReference type="Proteomes" id="UP000887226">
    <property type="component" value="Unassembled WGS sequence"/>
</dbReference>
<dbReference type="AlphaFoldDB" id="A0A9P8CB26"/>
<dbReference type="GO" id="GO:0006270">
    <property type="term" value="P:DNA replication initiation"/>
    <property type="evidence" value="ECO:0007669"/>
    <property type="project" value="InterPro"/>
</dbReference>
<dbReference type="EMBL" id="MU254572">
    <property type="protein sequence ID" value="KAG9240132.1"/>
    <property type="molecule type" value="Genomic_DNA"/>
</dbReference>
<feature type="compositionally biased region" description="Polar residues" evidence="1">
    <location>
        <begin position="881"/>
        <end position="891"/>
    </location>
</feature>
<sequence length="928" mass="102396">MYSPTLTTFPGTRQTLTPLSESSQNSDNAFTSGNSGFIRSDIRASEDFLKDPFVVKPYPAKGPSRSRRLQPLLVLPRSHLPLSYLDIHTLNRPLPNSRIFETEIKILDLEERMGNEPMVLIARLDDGMTLYAVEKQDRGLYVLCQLGSWVNIQQLRTVSVVSRQEVKKLERDFASGGVALPPTLSAATHAHNKKKRLAIDAVKAMVKRPCPGLSRKSQTPIPIAEPMAIMEDSQLALQTPNSESIAEELNTQLTATEIFETVRNHYFVALYLCKTSLAYFAKGPLSRARAAFHLDYDATLDMKEYITFLESMVLTKNLIEKKFKDGLPKYVAEIDMHDSADDGKPKKRKSIKKLKPGKNGLYPQEDTLIRKWWIEHDDAESGAPGTSRDQIAKARIAQLRMRETQLQMILILEVLALQPLATTSQNVEEHLPGGLPTSAGRDKKESPVKSKKTPNLTTLMDIHIDRLCIWQSLDFGIDTPIDTPVDTKANPPASLLIGTTENLLRDFCVDIIGPFFSSRLPEQCAAINMKLGGPLPVAPPKPKLSKSASFSGVLSRPGAVTKRAVPPKPRRSLQRVLTEDLERRTESIGLSKAPSLVRSATDPVKREGSEVPSLSGIPAADTKRGRNGILATKHFSRREVDMRKFAPDPQAKVLKQAKADAELKKAIAAIKKPNRELAGKFLAETAQQRAAPGLQGRKSKKPIRNPLFEGVQIAATPRTNRQKDVFISSKRIDLPKMGMEMDVIPPSSVPRIPQLFLKARDENTRNSLHFSVQATPIRRSSVASDRTGGILGVTAASNISVHATPTRKSSLTTRHSDDSLIVPAQAYGAFPPSSPLQQRRSSSSHGQIIIPDSATKKRPAAAKESTVQETPMKKKQKIESTRASLLSTNNKDNTKVGMTGALQQNINNAKDDIYRTLGWDDDDCGELA</sequence>
<dbReference type="InterPro" id="IPR013948">
    <property type="entry name" value="DNA_replication_reg_Sld3_C"/>
</dbReference>
<name>A0A9P8CB26_9HELO</name>
<keyword evidence="4" id="KW-1185">Reference proteome</keyword>
<dbReference type="PANTHER" id="PTHR28067:SF1">
    <property type="entry name" value="DNA REPLICATION REGULATOR SLD3"/>
    <property type="match status" value="1"/>
</dbReference>
<dbReference type="Gene3D" id="1.20.58.2130">
    <property type="match status" value="1"/>
</dbReference>
<dbReference type="GO" id="GO:0031261">
    <property type="term" value="C:DNA replication preinitiation complex"/>
    <property type="evidence" value="ECO:0007669"/>
    <property type="project" value="TreeGrafter"/>
</dbReference>
<reference evidence="3" key="1">
    <citation type="journal article" date="2021" name="IMA Fungus">
        <title>Genomic characterization of three marine fungi, including Emericellopsis atlantica sp. nov. with signatures of a generalist lifestyle and marine biomass degradation.</title>
        <authorList>
            <person name="Hagestad O.C."/>
            <person name="Hou L."/>
            <person name="Andersen J.H."/>
            <person name="Hansen E.H."/>
            <person name="Altermark B."/>
            <person name="Li C."/>
            <person name="Kuhnert E."/>
            <person name="Cox R.J."/>
            <person name="Crous P.W."/>
            <person name="Spatafora J.W."/>
            <person name="Lail K."/>
            <person name="Amirebrahimi M."/>
            <person name="Lipzen A."/>
            <person name="Pangilinan J."/>
            <person name="Andreopoulos W."/>
            <person name="Hayes R.D."/>
            <person name="Ng V."/>
            <person name="Grigoriev I.V."/>
            <person name="Jackson S.A."/>
            <person name="Sutton T.D.S."/>
            <person name="Dobson A.D.W."/>
            <person name="Rama T."/>
        </authorList>
    </citation>
    <scope>NUCLEOTIDE SEQUENCE</scope>
    <source>
        <strain evidence="3">TRa3180A</strain>
    </source>
</reference>
<accession>A0A9P8CB26</accession>
<evidence type="ECO:0000259" key="2">
    <source>
        <dbReference type="Pfam" id="PF08639"/>
    </source>
</evidence>
<protein>
    <submittedName>
        <fullName evidence="3">DNA replication regulator SLD3-domain-containing protein</fullName>
    </submittedName>
</protein>
<feature type="region of interest" description="Disordered" evidence="1">
    <location>
        <begin position="427"/>
        <end position="452"/>
    </location>
</feature>
<gene>
    <name evidence="3" type="ORF">BJ878DRAFT_317242</name>
</gene>
<feature type="region of interest" description="Disordered" evidence="1">
    <location>
        <begin position="1"/>
        <end position="32"/>
    </location>
</feature>
<feature type="compositionally biased region" description="Basic residues" evidence="1">
    <location>
        <begin position="345"/>
        <end position="356"/>
    </location>
</feature>